<proteinExistence type="predicted"/>
<evidence type="ECO:0000256" key="1">
    <source>
        <dbReference type="ARBA" id="ARBA00023015"/>
    </source>
</evidence>
<dbReference type="PANTHER" id="PTHR44688">
    <property type="entry name" value="DNA-BINDING TRANSCRIPTIONAL ACTIVATOR DEVR_DOSR"/>
    <property type="match status" value="1"/>
</dbReference>
<dbReference type="Proteomes" id="UP001205843">
    <property type="component" value="Unassembled WGS sequence"/>
</dbReference>
<dbReference type="AlphaFoldDB" id="A0AAE3KB03"/>
<dbReference type="PROSITE" id="PS50043">
    <property type="entry name" value="HTH_LUXR_2"/>
    <property type="match status" value="1"/>
</dbReference>
<comment type="caution">
    <text evidence="5">The sequence shown here is derived from an EMBL/GenBank/DDBJ whole genome shotgun (WGS) entry which is preliminary data.</text>
</comment>
<dbReference type="InterPro" id="IPR005143">
    <property type="entry name" value="TF_LuxR_autoind-bd_dom"/>
</dbReference>
<evidence type="ECO:0000256" key="3">
    <source>
        <dbReference type="ARBA" id="ARBA00023163"/>
    </source>
</evidence>
<dbReference type="Pfam" id="PF03472">
    <property type="entry name" value="Autoind_bind"/>
    <property type="match status" value="1"/>
</dbReference>
<evidence type="ECO:0000313" key="5">
    <source>
        <dbReference type="EMBL" id="MCP1673023.1"/>
    </source>
</evidence>
<reference evidence="5" key="1">
    <citation type="submission" date="2022-03" db="EMBL/GenBank/DDBJ databases">
        <title>Genomic Encyclopedia of Type Strains, Phase III (KMG-III): the genomes of soil and plant-associated and newly described type strains.</title>
        <authorList>
            <person name="Whitman W."/>
        </authorList>
    </citation>
    <scope>NUCLEOTIDE SEQUENCE</scope>
    <source>
        <strain evidence="5">ANL 6-2</strain>
    </source>
</reference>
<evidence type="ECO:0000313" key="6">
    <source>
        <dbReference type="Proteomes" id="UP001205843"/>
    </source>
</evidence>
<dbReference type="SMART" id="SM00421">
    <property type="entry name" value="HTH_LUXR"/>
    <property type="match status" value="1"/>
</dbReference>
<name>A0AAE3KB03_9GAMM</name>
<evidence type="ECO:0000259" key="4">
    <source>
        <dbReference type="PROSITE" id="PS50043"/>
    </source>
</evidence>
<protein>
    <submittedName>
        <fullName evidence="5">LuxR family transcriptional activator of bioluminescence operon</fullName>
    </submittedName>
</protein>
<sequence>MASVSGRTGRAAGARSDATLADLAAFSAGVGDVAGVRELCERVTRALGLDYFLYGLHVPSSMTDPDMLVIDGFPAGYVESVYRPRNYVQIDPVVHHLFRCVTPVLWRDLHDLPLGDGRQFADLLHEAESYGLVTGAALPMHGPRGTISLYSIASRQRGPKAERMLRQCLPDALLALTHIHEAAMRVTRQDELEHEALTPRELECLAWCAEGKTSWETARILGIAERTVVFHLQNVNMKLRVSSRQQAVAQSIAMGLVNPTPRRLPKSDVGDA</sequence>
<keyword evidence="6" id="KW-1185">Reference proteome</keyword>
<dbReference type="CDD" id="cd06170">
    <property type="entry name" value="LuxR_C_like"/>
    <property type="match status" value="1"/>
</dbReference>
<dbReference type="InterPro" id="IPR036388">
    <property type="entry name" value="WH-like_DNA-bd_sf"/>
</dbReference>
<dbReference type="Pfam" id="PF00196">
    <property type="entry name" value="GerE"/>
    <property type="match status" value="1"/>
</dbReference>
<keyword evidence="2" id="KW-0238">DNA-binding</keyword>
<organism evidence="5 6">
    <name type="scientific">Natronocella acetinitrilica</name>
    <dbReference type="NCBI Taxonomy" id="414046"/>
    <lineage>
        <taxon>Bacteria</taxon>
        <taxon>Pseudomonadati</taxon>
        <taxon>Pseudomonadota</taxon>
        <taxon>Gammaproteobacteria</taxon>
        <taxon>Chromatiales</taxon>
        <taxon>Ectothiorhodospiraceae</taxon>
        <taxon>Natronocella</taxon>
    </lineage>
</organism>
<dbReference type="PRINTS" id="PR00038">
    <property type="entry name" value="HTHLUXR"/>
</dbReference>
<dbReference type="PANTHER" id="PTHR44688:SF16">
    <property type="entry name" value="DNA-BINDING TRANSCRIPTIONAL ACTIVATOR DEVR_DOSR"/>
    <property type="match status" value="1"/>
</dbReference>
<dbReference type="InterPro" id="IPR036693">
    <property type="entry name" value="TF_LuxR_autoind-bd_dom_sf"/>
</dbReference>
<dbReference type="InterPro" id="IPR000792">
    <property type="entry name" value="Tscrpt_reg_LuxR_C"/>
</dbReference>
<dbReference type="Gene3D" id="3.30.450.80">
    <property type="entry name" value="Transcription factor LuxR-like, autoinducer-binding domain"/>
    <property type="match status" value="1"/>
</dbReference>
<dbReference type="GO" id="GO:0003677">
    <property type="term" value="F:DNA binding"/>
    <property type="evidence" value="ECO:0007669"/>
    <property type="project" value="UniProtKB-KW"/>
</dbReference>
<gene>
    <name evidence="5" type="ORF">J2T57_000115</name>
</gene>
<dbReference type="InterPro" id="IPR016032">
    <property type="entry name" value="Sig_transdc_resp-reg_C-effctor"/>
</dbReference>
<dbReference type="EMBL" id="JALJXV010000001">
    <property type="protein sequence ID" value="MCP1673023.1"/>
    <property type="molecule type" value="Genomic_DNA"/>
</dbReference>
<feature type="domain" description="HTH luxR-type" evidence="4">
    <location>
        <begin position="190"/>
        <end position="255"/>
    </location>
</feature>
<dbReference type="SUPFAM" id="SSF75516">
    <property type="entry name" value="Pheromone-binding domain of LuxR-like quorum-sensing transcription factors"/>
    <property type="match status" value="1"/>
</dbReference>
<evidence type="ECO:0000256" key="2">
    <source>
        <dbReference type="ARBA" id="ARBA00023125"/>
    </source>
</evidence>
<dbReference type="SUPFAM" id="SSF46894">
    <property type="entry name" value="C-terminal effector domain of the bipartite response regulators"/>
    <property type="match status" value="1"/>
</dbReference>
<dbReference type="GO" id="GO:0006355">
    <property type="term" value="P:regulation of DNA-templated transcription"/>
    <property type="evidence" value="ECO:0007669"/>
    <property type="project" value="InterPro"/>
</dbReference>
<keyword evidence="3" id="KW-0804">Transcription</keyword>
<keyword evidence="1" id="KW-0805">Transcription regulation</keyword>
<dbReference type="RefSeq" id="WP_253472669.1">
    <property type="nucleotide sequence ID" value="NZ_JALJXV010000001.1"/>
</dbReference>
<dbReference type="Gene3D" id="1.10.10.10">
    <property type="entry name" value="Winged helix-like DNA-binding domain superfamily/Winged helix DNA-binding domain"/>
    <property type="match status" value="1"/>
</dbReference>
<accession>A0AAE3KB03</accession>